<dbReference type="GO" id="GO:0060586">
    <property type="term" value="P:multicellular organismal-level iron ion homeostasis"/>
    <property type="evidence" value="ECO:0007669"/>
    <property type="project" value="Ensembl"/>
</dbReference>
<evidence type="ECO:0000256" key="4">
    <source>
        <dbReference type="ARBA" id="ARBA00022496"/>
    </source>
</evidence>
<keyword evidence="6 10" id="KW-1133">Transmembrane helix</keyword>
<dbReference type="GO" id="GO:0005769">
    <property type="term" value="C:early endosome"/>
    <property type="evidence" value="ECO:0007669"/>
    <property type="project" value="Ensembl"/>
</dbReference>
<evidence type="ECO:0000256" key="2">
    <source>
        <dbReference type="ARBA" id="ARBA00004155"/>
    </source>
</evidence>
<feature type="transmembrane region" description="Helical" evidence="10">
    <location>
        <begin position="249"/>
        <end position="267"/>
    </location>
</feature>
<keyword evidence="4" id="KW-0406">Ion transport</keyword>
<dbReference type="PANTHER" id="PTHR11706">
    <property type="entry name" value="SOLUTE CARRIER PROTEIN FAMILY 11 MEMBER"/>
    <property type="match status" value="1"/>
</dbReference>
<feature type="transmembrane region" description="Helical" evidence="10">
    <location>
        <begin position="279"/>
        <end position="296"/>
    </location>
</feature>
<dbReference type="GO" id="GO:0015099">
    <property type="term" value="F:nickel cation transmembrane transporter activity"/>
    <property type="evidence" value="ECO:0000318"/>
    <property type="project" value="GO_Central"/>
</dbReference>
<dbReference type="GO" id="GO:0015093">
    <property type="term" value="F:ferrous iron transmembrane transporter activity"/>
    <property type="evidence" value="ECO:0000318"/>
    <property type="project" value="GO_Central"/>
</dbReference>
<keyword evidence="4" id="KW-0813">Transport</keyword>
<proteinExistence type="inferred from homology"/>
<feature type="transmembrane region" description="Helical" evidence="10">
    <location>
        <begin position="517"/>
        <end position="535"/>
    </location>
</feature>
<feature type="compositionally biased region" description="Basic and acidic residues" evidence="9">
    <location>
        <begin position="13"/>
        <end position="22"/>
    </location>
</feature>
<dbReference type="OMA" id="PWMQFYQ"/>
<dbReference type="GO" id="GO:0015295">
    <property type="term" value="F:solute:proton symporter activity"/>
    <property type="evidence" value="ECO:0007669"/>
    <property type="project" value="Ensembl"/>
</dbReference>
<dbReference type="GO" id="GO:0033212">
    <property type="term" value="P:iron import into cell"/>
    <property type="evidence" value="ECO:0007669"/>
    <property type="project" value="Ensembl"/>
</dbReference>
<dbReference type="PRINTS" id="PR00447">
    <property type="entry name" value="NATRESASSCMP"/>
</dbReference>
<keyword evidence="7 10" id="KW-0472">Membrane</keyword>
<comment type="subcellular location">
    <subcellularLocation>
        <location evidence="1">Late endosome membrane</location>
        <topology evidence="1">Multi-pass membrane protein</topology>
    </subcellularLocation>
    <subcellularLocation>
        <location evidence="2">Lysosome membrane</location>
        <topology evidence="2">Multi-pass membrane protein</topology>
    </subcellularLocation>
</comment>
<dbReference type="GO" id="GO:0007611">
    <property type="term" value="P:learning or memory"/>
    <property type="evidence" value="ECO:0007669"/>
    <property type="project" value="Ensembl"/>
</dbReference>
<dbReference type="GO" id="GO:0005634">
    <property type="term" value="C:nucleus"/>
    <property type="evidence" value="ECO:0007669"/>
    <property type="project" value="Ensembl"/>
</dbReference>
<dbReference type="GO" id="GO:0010039">
    <property type="term" value="P:response to iron ion"/>
    <property type="evidence" value="ECO:0007669"/>
    <property type="project" value="Ensembl"/>
</dbReference>
<evidence type="ECO:0000313" key="11">
    <source>
        <dbReference type="Ensembl" id="ENSOANP00000051286.1"/>
    </source>
</evidence>
<dbReference type="GO" id="GO:0070826">
    <property type="term" value="C:paraferritin complex"/>
    <property type="evidence" value="ECO:0007669"/>
    <property type="project" value="Ensembl"/>
</dbReference>
<dbReference type="GO" id="GO:0005765">
    <property type="term" value="C:lysosomal membrane"/>
    <property type="evidence" value="ECO:0000318"/>
    <property type="project" value="GO_Central"/>
</dbReference>
<dbReference type="GeneTree" id="ENSGT00940000155330"/>
<feature type="transmembrane region" description="Helical" evidence="10">
    <location>
        <begin position="574"/>
        <end position="596"/>
    </location>
</feature>
<feature type="transmembrane region" description="Helical" evidence="10">
    <location>
        <begin position="547"/>
        <end position="568"/>
    </location>
</feature>
<reference evidence="11" key="3">
    <citation type="submission" date="2025-09" db="UniProtKB">
        <authorList>
            <consortium name="Ensembl"/>
        </authorList>
    </citation>
    <scope>IDENTIFICATION</scope>
    <source>
        <strain evidence="11">Glennie</strain>
    </source>
</reference>
<dbReference type="GO" id="GO:0015094">
    <property type="term" value="F:lead ion transmembrane transporter activity"/>
    <property type="evidence" value="ECO:0000318"/>
    <property type="project" value="GO_Central"/>
</dbReference>
<feature type="transmembrane region" description="Helical" evidence="10">
    <location>
        <begin position="365"/>
        <end position="388"/>
    </location>
</feature>
<dbReference type="GO" id="GO:0030026">
    <property type="term" value="P:intracellular manganese ion homeostasis"/>
    <property type="evidence" value="ECO:0000318"/>
    <property type="project" value="GO_Central"/>
</dbReference>
<evidence type="ECO:0000313" key="12">
    <source>
        <dbReference type="Proteomes" id="UP000002279"/>
    </source>
</evidence>
<feature type="transmembrane region" description="Helical" evidence="10">
    <location>
        <begin position="166"/>
        <end position="187"/>
    </location>
</feature>
<dbReference type="GO" id="GO:0006879">
    <property type="term" value="P:intracellular iron ion homeostasis"/>
    <property type="evidence" value="ECO:0000318"/>
    <property type="project" value="GO_Central"/>
</dbReference>
<dbReference type="GO" id="GO:0048471">
    <property type="term" value="C:perinuclear region of cytoplasm"/>
    <property type="evidence" value="ECO:0007669"/>
    <property type="project" value="Ensembl"/>
</dbReference>
<dbReference type="FunCoup" id="A0A6I8PFA8">
    <property type="interactions" value="1749"/>
</dbReference>
<dbReference type="GO" id="GO:0031902">
    <property type="term" value="C:late endosome membrane"/>
    <property type="evidence" value="ECO:0007669"/>
    <property type="project" value="UniProtKB-SubCell"/>
</dbReference>
<dbReference type="InParanoid" id="A0A6I8PFA8"/>
<dbReference type="NCBIfam" id="NF037982">
    <property type="entry name" value="Nramp_1"/>
    <property type="match status" value="1"/>
</dbReference>
<dbReference type="GO" id="GO:0034755">
    <property type="term" value="P:iron ion transmembrane transport"/>
    <property type="evidence" value="ECO:0000318"/>
    <property type="project" value="GO_Central"/>
</dbReference>
<reference evidence="11 12" key="1">
    <citation type="journal article" date="2008" name="Nature">
        <title>Genome analysis of the platypus reveals unique signatures of evolution.</title>
        <authorList>
            <person name="Warren W.C."/>
            <person name="Hillier L.W."/>
            <person name="Marshall Graves J.A."/>
            <person name="Birney E."/>
            <person name="Ponting C.P."/>
            <person name="Grutzner F."/>
            <person name="Belov K."/>
            <person name="Miller W."/>
            <person name="Clarke L."/>
            <person name="Chinwalla A.T."/>
            <person name="Yang S.P."/>
            <person name="Heger A."/>
            <person name="Locke D.P."/>
            <person name="Miethke P."/>
            <person name="Waters P.D."/>
            <person name="Veyrunes F."/>
            <person name="Fulton L."/>
            <person name="Fulton B."/>
            <person name="Graves T."/>
            <person name="Wallis J."/>
            <person name="Puente X.S."/>
            <person name="Lopez-Otin C."/>
            <person name="Ordonez G.R."/>
            <person name="Eichler E.E."/>
            <person name="Chen L."/>
            <person name="Cheng Z."/>
            <person name="Deakin J.E."/>
            <person name="Alsop A."/>
            <person name="Thompson K."/>
            <person name="Kirby P."/>
            <person name="Papenfuss A.T."/>
            <person name="Wakefield M.J."/>
            <person name="Olender T."/>
            <person name="Lancet D."/>
            <person name="Huttley G.A."/>
            <person name="Smit A.F."/>
            <person name="Pask A."/>
            <person name="Temple-Smith P."/>
            <person name="Batzer M.A."/>
            <person name="Walker J.A."/>
            <person name="Konkel M.K."/>
            <person name="Harris R.S."/>
            <person name="Whittington C.M."/>
            <person name="Wong E.S."/>
            <person name="Gemmell N.J."/>
            <person name="Buschiazzo E."/>
            <person name="Vargas Jentzsch I.M."/>
            <person name="Merkel A."/>
            <person name="Schmitz J."/>
            <person name="Zemann A."/>
            <person name="Churakov G."/>
            <person name="Kriegs J.O."/>
            <person name="Brosius J."/>
            <person name="Murchison E.P."/>
            <person name="Sachidanandam R."/>
            <person name="Smith C."/>
            <person name="Hannon G.J."/>
            <person name="Tsend-Ayush E."/>
            <person name="McMillan D."/>
            <person name="Attenborough R."/>
            <person name="Rens W."/>
            <person name="Ferguson-Smith M."/>
            <person name="Lefevre C.M."/>
            <person name="Sharp J.A."/>
            <person name="Nicholas K.R."/>
            <person name="Ray D.A."/>
            <person name="Kube M."/>
            <person name="Reinhardt R."/>
            <person name="Pringle T.H."/>
            <person name="Taylor J."/>
            <person name="Jones R.C."/>
            <person name="Nixon B."/>
            <person name="Dacheux J.L."/>
            <person name="Niwa H."/>
            <person name="Sekita Y."/>
            <person name="Huang X."/>
            <person name="Stark A."/>
            <person name="Kheradpour P."/>
            <person name="Kellis M."/>
            <person name="Flicek P."/>
            <person name="Chen Y."/>
            <person name="Webber C."/>
            <person name="Hardison R."/>
            <person name="Nelson J."/>
            <person name="Hallsworth-Pepin K."/>
            <person name="Delehaunty K."/>
            <person name="Markovic C."/>
            <person name="Minx P."/>
            <person name="Feng Y."/>
            <person name="Kremitzki C."/>
            <person name="Mitreva M."/>
            <person name="Glasscock J."/>
            <person name="Wylie T."/>
            <person name="Wohldmann P."/>
            <person name="Thiru P."/>
            <person name="Nhan M.N."/>
            <person name="Pohl C.S."/>
            <person name="Smith S.M."/>
            <person name="Hou S."/>
            <person name="Nefedov M."/>
            <person name="de Jong P.J."/>
            <person name="Renfree M.B."/>
            <person name="Mardis E.R."/>
            <person name="Wilson R.K."/>
        </authorList>
    </citation>
    <scope>NUCLEOTIDE SEQUENCE [LARGE SCALE GENOMIC DNA]</scope>
    <source>
        <strain evidence="11 12">Glennie</strain>
    </source>
</reference>
<dbReference type="GO" id="GO:0046870">
    <property type="term" value="F:cadmium ion binding"/>
    <property type="evidence" value="ECO:0000318"/>
    <property type="project" value="GO_Central"/>
</dbReference>
<dbReference type="GO" id="GO:0005384">
    <property type="term" value="F:manganese ion transmembrane transporter activity"/>
    <property type="evidence" value="ECO:0000318"/>
    <property type="project" value="GO_Central"/>
</dbReference>
<evidence type="ECO:0000256" key="5">
    <source>
        <dbReference type="ARBA" id="ARBA00022692"/>
    </source>
</evidence>
<dbReference type="Ensembl" id="ENSOANT00000060880.1">
    <property type="protein sequence ID" value="ENSOANP00000051286.1"/>
    <property type="gene ID" value="ENSOANG00000002889.3"/>
</dbReference>
<dbReference type="GO" id="GO:0015086">
    <property type="term" value="F:cadmium ion transmembrane transporter activity"/>
    <property type="evidence" value="ECO:0007669"/>
    <property type="project" value="Ensembl"/>
</dbReference>
<dbReference type="GO" id="GO:0015087">
    <property type="term" value="F:cobalt ion transmembrane transporter activity"/>
    <property type="evidence" value="ECO:0000318"/>
    <property type="project" value="GO_Central"/>
</dbReference>
<protein>
    <submittedName>
        <fullName evidence="11">Solute carrier family 11 member 2</fullName>
    </submittedName>
</protein>
<dbReference type="InterPro" id="IPR001046">
    <property type="entry name" value="NRAMP_fam"/>
</dbReference>
<dbReference type="GO" id="GO:0045178">
    <property type="term" value="C:basal part of cell"/>
    <property type="evidence" value="ECO:0007669"/>
    <property type="project" value="Ensembl"/>
</dbReference>
<dbReference type="GO" id="GO:0006783">
    <property type="term" value="P:heme biosynthetic process"/>
    <property type="evidence" value="ECO:0007669"/>
    <property type="project" value="Ensembl"/>
</dbReference>
<dbReference type="GO" id="GO:0048821">
    <property type="term" value="P:erythrocyte development"/>
    <property type="evidence" value="ECO:0007669"/>
    <property type="project" value="Ensembl"/>
</dbReference>
<feature type="transmembrane region" description="Helical" evidence="10">
    <location>
        <begin position="430"/>
        <end position="451"/>
    </location>
</feature>
<keyword evidence="12" id="KW-1185">Reference proteome</keyword>
<evidence type="ECO:0000256" key="1">
    <source>
        <dbReference type="ARBA" id="ARBA00004107"/>
    </source>
</evidence>
<dbReference type="GO" id="GO:0031526">
    <property type="term" value="C:brush border membrane"/>
    <property type="evidence" value="ECO:0007669"/>
    <property type="project" value="Ensembl"/>
</dbReference>
<evidence type="ECO:0000256" key="7">
    <source>
        <dbReference type="ARBA" id="ARBA00023136"/>
    </source>
</evidence>
<dbReference type="GO" id="GO:0055037">
    <property type="term" value="C:recycling endosome"/>
    <property type="evidence" value="ECO:0007669"/>
    <property type="project" value="Ensembl"/>
</dbReference>
<dbReference type="GO" id="GO:0006828">
    <property type="term" value="P:manganese ion transport"/>
    <property type="evidence" value="ECO:0000318"/>
    <property type="project" value="GO_Central"/>
</dbReference>
<organism evidence="11 12">
    <name type="scientific">Ornithorhynchus anatinus</name>
    <name type="common">Duckbill platypus</name>
    <dbReference type="NCBI Taxonomy" id="9258"/>
    <lineage>
        <taxon>Eukaryota</taxon>
        <taxon>Metazoa</taxon>
        <taxon>Chordata</taxon>
        <taxon>Craniata</taxon>
        <taxon>Vertebrata</taxon>
        <taxon>Euteleostomi</taxon>
        <taxon>Mammalia</taxon>
        <taxon>Monotremata</taxon>
        <taxon>Ornithorhynchidae</taxon>
        <taxon>Ornithorhynchus</taxon>
    </lineage>
</organism>
<evidence type="ECO:0000256" key="10">
    <source>
        <dbReference type="SAM" id="Phobius"/>
    </source>
</evidence>
<reference evidence="11" key="2">
    <citation type="submission" date="2025-08" db="UniProtKB">
        <authorList>
            <consortium name="Ensembl"/>
        </authorList>
    </citation>
    <scope>IDENTIFICATION</scope>
    <source>
        <strain evidence="11">Glennie</strain>
    </source>
</reference>
<evidence type="ECO:0000256" key="9">
    <source>
        <dbReference type="SAM" id="MobiDB-lite"/>
    </source>
</evidence>
<feature type="transmembrane region" description="Helical" evidence="10">
    <location>
        <begin position="478"/>
        <end position="497"/>
    </location>
</feature>
<dbReference type="GO" id="GO:0005886">
    <property type="term" value="C:plasma membrane"/>
    <property type="evidence" value="ECO:0000318"/>
    <property type="project" value="GO_Central"/>
</dbReference>
<gene>
    <name evidence="11" type="primary">SLC11A2</name>
</gene>
<keyword evidence="4" id="KW-0408">Iron</keyword>
<dbReference type="Bgee" id="ENSOANG00000002889">
    <property type="expression patterns" value="Expressed in adult mammalian kidney and 8 other cell types or tissues"/>
</dbReference>
<dbReference type="PANTHER" id="PTHR11706:SF40">
    <property type="entry name" value="NATURAL RESISTANCE-ASSOCIATED MACROPHAGE PROTEIN 2"/>
    <property type="match status" value="1"/>
</dbReference>
<keyword evidence="4" id="KW-0410">Iron transport</keyword>
<name>A0A6I8PFA8_ORNAN</name>
<dbReference type="GO" id="GO:0048813">
    <property type="term" value="P:dendrite morphogenesis"/>
    <property type="evidence" value="ECO:0007669"/>
    <property type="project" value="Ensembl"/>
</dbReference>
<keyword evidence="5 10" id="KW-0812">Transmembrane</keyword>
<dbReference type="HAMAP" id="MF_00221">
    <property type="entry name" value="NRAMP"/>
    <property type="match status" value="1"/>
</dbReference>
<dbReference type="GO" id="GO:0005375">
    <property type="term" value="F:copper ion transmembrane transporter activity"/>
    <property type="evidence" value="ECO:0007669"/>
    <property type="project" value="Ensembl"/>
</dbReference>
<sequence>MAFVERGPGAERCAQRLGKDSTIELVGPPWGPGPHFTNPLPTASASPPPTNRGATLGGEGADGSGRLAGEPPRTRPLHVPSGCREDGSGDARDAVSTIYSNPAASHPADPPGEPFATYFDEKIPIPEDRKSSCFSFRKLWAFTGPGFLMSIAYLDPGNIESDLQSGAVAGFKLLWILLLATIVGLLLQRLAARLGVVTGLHLAEVCHRQYPKVPRIILWLMVETAIIGSDMQEVIGSAIALNLLSVGRIPLWGGVLITIADTFVFLFLDKYGLRKLEAFFGFLITVMAVTFGYEYVTVRPDQSQVLRGLFVPSCQGCKTRQLEQAVGIVGAVIMPHNLYLHSALVKSRQVNRADKKEVREANKYFFIESCIALFVSFIINVFVVSVFAEAFYNQTNQEVHDVCVNSSSPQAGLFPQNNSTLTVDIYKGGVVLGCYFGPAALYIWAVGILAAGQSSTMTGTYSGQFVMEGFLNLKWSRFARVILTRSIAIIPTLLVAVFQDVEHLTGMNDFLNVLQSLQLPFALIPVLTFTSLRPVMSDFANGLGWRIAGGILVLIICGINMYFVVTYVQDLGHLALYVVAAVVCVAYLGFVAYLGWQCLVALGLSFLNCGHTFHLGLTAHPELFHLNNVDADSLVSK</sequence>
<accession>A0A6I8PFA8</accession>
<dbReference type="Pfam" id="PF01566">
    <property type="entry name" value="Nramp"/>
    <property type="match status" value="1"/>
</dbReference>
<dbReference type="GO" id="GO:0010008">
    <property type="term" value="C:endosome membrane"/>
    <property type="evidence" value="ECO:0000318"/>
    <property type="project" value="GO_Central"/>
</dbReference>
<dbReference type="GO" id="GO:1903561">
    <property type="term" value="C:extracellular vesicle"/>
    <property type="evidence" value="ECO:0007669"/>
    <property type="project" value="Ensembl"/>
</dbReference>
<dbReference type="NCBIfam" id="TIGR01197">
    <property type="entry name" value="nramp"/>
    <property type="match status" value="1"/>
</dbReference>
<evidence type="ECO:0000256" key="8">
    <source>
        <dbReference type="ARBA" id="ARBA00023228"/>
    </source>
</evidence>
<evidence type="ECO:0000256" key="6">
    <source>
        <dbReference type="ARBA" id="ARBA00022989"/>
    </source>
</evidence>
<comment type="similarity">
    <text evidence="3">Belongs to the NRAMP family.</text>
</comment>
<feature type="region of interest" description="Disordered" evidence="9">
    <location>
        <begin position="1"/>
        <end position="88"/>
    </location>
</feature>
<evidence type="ECO:0000256" key="3">
    <source>
        <dbReference type="ARBA" id="ARBA00006670"/>
    </source>
</evidence>
<dbReference type="GO" id="GO:0005739">
    <property type="term" value="C:mitochondrion"/>
    <property type="evidence" value="ECO:0007669"/>
    <property type="project" value="Ensembl"/>
</dbReference>
<dbReference type="Proteomes" id="UP000002279">
    <property type="component" value="Chromosome 10"/>
</dbReference>
<dbReference type="AlphaFoldDB" id="A0A6I8PFA8"/>
<keyword evidence="8" id="KW-0458">Lysosome</keyword>